<accession>M5X7K9</accession>
<dbReference type="HOGENOM" id="CLU_000288_21_3_1"/>
<dbReference type="OMA" id="YLSTSWC"/>
<dbReference type="PROSITE" id="PS50011">
    <property type="entry name" value="PROTEIN_KINASE_DOM"/>
    <property type="match status" value="1"/>
</dbReference>
<gene>
    <name evidence="6" type="ORF">PRUPE_4G135300</name>
</gene>
<dbReference type="GO" id="GO:0007165">
    <property type="term" value="P:signal transduction"/>
    <property type="evidence" value="ECO:0000318"/>
    <property type="project" value="GO_Central"/>
</dbReference>
<dbReference type="SMART" id="SM00220">
    <property type="entry name" value="S_TKc"/>
    <property type="match status" value="1"/>
</dbReference>
<keyword evidence="5" id="KW-0067">ATP-binding</keyword>
<sequence length="229" mass="25779">MGRHALSIFSFASVLAATCNFSEDNKLGEGGFGPHYKDKLATGREIAVKRLSKCSRQEALQFKNELRLIYELQTYKPLIHMDLKASNILLDENMNPKISDFGMARIFTHNELEENTSWIVGTRSVHVSNIMEGTFSIKSDVYSFGVLTLEIISGRKNNRLYKEDRVLNLVGYAWVLWKEGGGLEIMHTSDRPTMSDVISMLTSESMELAMPTKPAFYTERNAATAAIAR</sequence>
<evidence type="ECO:0000256" key="2">
    <source>
        <dbReference type="ARBA" id="ARBA00022679"/>
    </source>
</evidence>
<name>M5X7K9_PRUPE</name>
<dbReference type="Pfam" id="PF07714">
    <property type="entry name" value="PK_Tyr_Ser-Thr"/>
    <property type="match status" value="1"/>
</dbReference>
<dbReference type="Gene3D" id="3.30.200.20">
    <property type="entry name" value="Phosphorylase Kinase, domain 1"/>
    <property type="match status" value="1"/>
</dbReference>
<keyword evidence="7" id="KW-1185">Reference proteome</keyword>
<dbReference type="InterPro" id="IPR000719">
    <property type="entry name" value="Prot_kinase_dom"/>
</dbReference>
<dbReference type="InterPro" id="IPR001245">
    <property type="entry name" value="Ser-Thr/Tyr_kinase_cat_dom"/>
</dbReference>
<keyword evidence="2" id="KW-0808">Transferase</keyword>
<dbReference type="SUPFAM" id="SSF56112">
    <property type="entry name" value="Protein kinase-like (PK-like)"/>
    <property type="match status" value="1"/>
</dbReference>
<dbReference type="InterPro" id="IPR011009">
    <property type="entry name" value="Kinase-like_dom_sf"/>
</dbReference>
<dbReference type="Gene3D" id="1.10.510.10">
    <property type="entry name" value="Transferase(Phosphotransferase) domain 1"/>
    <property type="match status" value="1"/>
</dbReference>
<dbReference type="AlphaFoldDB" id="M5X7K9"/>
<dbReference type="GO" id="GO:0004674">
    <property type="term" value="F:protein serine/threonine kinase activity"/>
    <property type="evidence" value="ECO:0000318"/>
    <property type="project" value="GO_Central"/>
</dbReference>
<evidence type="ECO:0000256" key="1">
    <source>
        <dbReference type="ARBA" id="ARBA00022527"/>
    </source>
</evidence>
<evidence type="ECO:0000313" key="6">
    <source>
        <dbReference type="EMBL" id="ONI11928.1"/>
    </source>
</evidence>
<dbReference type="GO" id="GO:0005886">
    <property type="term" value="C:plasma membrane"/>
    <property type="evidence" value="ECO:0000318"/>
    <property type="project" value="GO_Central"/>
</dbReference>
<keyword evidence="3" id="KW-0547">Nucleotide-binding</keyword>
<dbReference type="PANTHER" id="PTHR27002:SF1087">
    <property type="entry name" value="PROTEIN KINASE DOMAIN-CONTAINING PROTEIN"/>
    <property type="match status" value="1"/>
</dbReference>
<keyword evidence="1" id="KW-0723">Serine/threonine-protein kinase</keyword>
<evidence type="ECO:0000256" key="4">
    <source>
        <dbReference type="ARBA" id="ARBA00022777"/>
    </source>
</evidence>
<dbReference type="PANTHER" id="PTHR27002">
    <property type="entry name" value="RECEPTOR-LIKE SERINE/THREONINE-PROTEIN KINASE SD1-8"/>
    <property type="match status" value="1"/>
</dbReference>
<proteinExistence type="predicted"/>
<evidence type="ECO:0000313" key="7">
    <source>
        <dbReference type="Proteomes" id="UP000006882"/>
    </source>
</evidence>
<reference evidence="6 7" key="1">
    <citation type="journal article" date="2013" name="Nat. Genet.">
        <title>The high-quality draft genome of peach (Prunus persica) identifies unique patterns of genetic diversity, domestication and genome evolution.</title>
        <authorList>
            <consortium name="International Peach Genome Initiative"/>
            <person name="Verde I."/>
            <person name="Abbott A.G."/>
            <person name="Scalabrin S."/>
            <person name="Jung S."/>
            <person name="Shu S."/>
            <person name="Marroni F."/>
            <person name="Zhebentyayeva T."/>
            <person name="Dettori M.T."/>
            <person name="Grimwood J."/>
            <person name="Cattonaro F."/>
            <person name="Zuccolo A."/>
            <person name="Rossini L."/>
            <person name="Jenkins J."/>
            <person name="Vendramin E."/>
            <person name="Meisel L.A."/>
            <person name="Decroocq V."/>
            <person name="Sosinski B."/>
            <person name="Prochnik S."/>
            <person name="Mitros T."/>
            <person name="Policriti A."/>
            <person name="Cipriani G."/>
            <person name="Dondini L."/>
            <person name="Ficklin S."/>
            <person name="Goodstein D.M."/>
            <person name="Xuan P."/>
            <person name="Del Fabbro C."/>
            <person name="Aramini V."/>
            <person name="Copetti D."/>
            <person name="Gonzalez S."/>
            <person name="Horner D.S."/>
            <person name="Falchi R."/>
            <person name="Lucas S."/>
            <person name="Mica E."/>
            <person name="Maldonado J."/>
            <person name="Lazzari B."/>
            <person name="Bielenberg D."/>
            <person name="Pirona R."/>
            <person name="Miculan M."/>
            <person name="Barakat A."/>
            <person name="Testolin R."/>
            <person name="Stella A."/>
            <person name="Tartarini S."/>
            <person name="Tonutti P."/>
            <person name="Arus P."/>
            <person name="Orellana A."/>
            <person name="Wells C."/>
            <person name="Main D."/>
            <person name="Vizzotto G."/>
            <person name="Silva H."/>
            <person name="Salamini F."/>
            <person name="Schmutz J."/>
            <person name="Morgante M."/>
            <person name="Rokhsar D.S."/>
        </authorList>
    </citation>
    <scope>NUCLEOTIDE SEQUENCE [LARGE SCALE GENOMIC DNA]</scope>
    <source>
        <strain evidence="7">cv. Nemared</strain>
    </source>
</reference>
<dbReference type="PROSITE" id="PS00108">
    <property type="entry name" value="PROTEIN_KINASE_ST"/>
    <property type="match status" value="1"/>
</dbReference>
<organism evidence="6 7">
    <name type="scientific">Prunus persica</name>
    <name type="common">Peach</name>
    <name type="synonym">Amygdalus persica</name>
    <dbReference type="NCBI Taxonomy" id="3760"/>
    <lineage>
        <taxon>Eukaryota</taxon>
        <taxon>Viridiplantae</taxon>
        <taxon>Streptophyta</taxon>
        <taxon>Embryophyta</taxon>
        <taxon>Tracheophyta</taxon>
        <taxon>Spermatophyta</taxon>
        <taxon>Magnoliopsida</taxon>
        <taxon>eudicotyledons</taxon>
        <taxon>Gunneridae</taxon>
        <taxon>Pentapetalae</taxon>
        <taxon>rosids</taxon>
        <taxon>fabids</taxon>
        <taxon>Rosales</taxon>
        <taxon>Rosaceae</taxon>
        <taxon>Amygdaloideae</taxon>
        <taxon>Amygdaleae</taxon>
        <taxon>Prunus</taxon>
    </lineage>
</organism>
<dbReference type="InterPro" id="IPR008271">
    <property type="entry name" value="Ser/Thr_kinase_AS"/>
</dbReference>
<dbReference type="Proteomes" id="UP000006882">
    <property type="component" value="Chromosome G4"/>
</dbReference>
<dbReference type="eggNOG" id="ENOG502QTRQ">
    <property type="taxonomic scope" value="Eukaryota"/>
</dbReference>
<evidence type="ECO:0000256" key="3">
    <source>
        <dbReference type="ARBA" id="ARBA00022741"/>
    </source>
</evidence>
<dbReference type="EMBL" id="CM007654">
    <property type="protein sequence ID" value="ONI11928.1"/>
    <property type="molecule type" value="Genomic_DNA"/>
</dbReference>
<keyword evidence="4" id="KW-0418">Kinase</keyword>
<evidence type="ECO:0000256" key="5">
    <source>
        <dbReference type="ARBA" id="ARBA00022840"/>
    </source>
</evidence>
<dbReference type="GO" id="GO:0005524">
    <property type="term" value="F:ATP binding"/>
    <property type="evidence" value="ECO:0007669"/>
    <property type="project" value="UniProtKB-KW"/>
</dbReference>
<protein>
    <submittedName>
        <fullName evidence="6">Uncharacterized protein</fullName>
    </submittedName>
</protein>
<dbReference type="Gramene" id="ONI11928">
    <property type="protein sequence ID" value="ONI11928"/>
    <property type="gene ID" value="PRUPE_4G135300"/>
</dbReference>